<feature type="compositionally biased region" description="Polar residues" evidence="2">
    <location>
        <begin position="787"/>
        <end position="809"/>
    </location>
</feature>
<dbReference type="EMBL" id="BAABUJ010000022">
    <property type="protein sequence ID" value="GAA5802289.1"/>
    <property type="molecule type" value="Genomic_DNA"/>
</dbReference>
<comment type="caution">
    <text evidence="3">The sequence shown here is derived from an EMBL/GenBank/DDBJ whole genome shotgun (WGS) entry which is preliminary data.</text>
</comment>
<feature type="compositionally biased region" description="Low complexity" evidence="2">
    <location>
        <begin position="676"/>
        <end position="688"/>
    </location>
</feature>
<evidence type="ECO:0000313" key="3">
    <source>
        <dbReference type="EMBL" id="GAA5802289.1"/>
    </source>
</evidence>
<organism evidence="3 4">
    <name type="scientific">Helicostylum pulchrum</name>
    <dbReference type="NCBI Taxonomy" id="562976"/>
    <lineage>
        <taxon>Eukaryota</taxon>
        <taxon>Fungi</taxon>
        <taxon>Fungi incertae sedis</taxon>
        <taxon>Mucoromycota</taxon>
        <taxon>Mucoromycotina</taxon>
        <taxon>Mucoromycetes</taxon>
        <taxon>Mucorales</taxon>
        <taxon>Mucorineae</taxon>
        <taxon>Mucoraceae</taxon>
        <taxon>Helicostylum</taxon>
    </lineage>
</organism>
<proteinExistence type="predicted"/>
<accession>A0ABP9Y5N6</accession>
<evidence type="ECO:0000313" key="4">
    <source>
        <dbReference type="Proteomes" id="UP001476247"/>
    </source>
</evidence>
<gene>
    <name evidence="3" type="ORF">HPULCUR_007752</name>
</gene>
<feature type="compositionally biased region" description="Polar residues" evidence="2">
    <location>
        <begin position="604"/>
        <end position="623"/>
    </location>
</feature>
<keyword evidence="1" id="KW-0175">Coiled coil</keyword>
<feature type="region of interest" description="Disordered" evidence="2">
    <location>
        <begin position="565"/>
        <end position="624"/>
    </location>
</feature>
<feature type="compositionally biased region" description="Pro residues" evidence="2">
    <location>
        <begin position="689"/>
        <end position="759"/>
    </location>
</feature>
<dbReference type="Proteomes" id="UP001476247">
    <property type="component" value="Unassembled WGS sequence"/>
</dbReference>
<feature type="compositionally biased region" description="Basic and acidic residues" evidence="2">
    <location>
        <begin position="580"/>
        <end position="590"/>
    </location>
</feature>
<evidence type="ECO:0008006" key="5">
    <source>
        <dbReference type="Google" id="ProtNLM"/>
    </source>
</evidence>
<feature type="region of interest" description="Disordered" evidence="2">
    <location>
        <begin position="504"/>
        <end position="543"/>
    </location>
</feature>
<evidence type="ECO:0000256" key="2">
    <source>
        <dbReference type="SAM" id="MobiDB-lite"/>
    </source>
</evidence>
<feature type="compositionally biased region" description="Basic and acidic residues" evidence="2">
    <location>
        <begin position="526"/>
        <end position="543"/>
    </location>
</feature>
<protein>
    <recommendedName>
        <fullName evidence="5">HAUS augmin-like complex subunit 6 N-terminal domain-containing protein</fullName>
    </recommendedName>
</protein>
<feature type="coiled-coil region" evidence="1">
    <location>
        <begin position="184"/>
        <end position="488"/>
    </location>
</feature>
<reference evidence="3 4" key="1">
    <citation type="submission" date="2024-04" db="EMBL/GenBank/DDBJ databases">
        <title>genome sequences of Mucor flavus KT1a and Helicostylum pulchrum KT1b strains isolation_sourced from the surface of a dry-aged beef.</title>
        <authorList>
            <person name="Toyotome T."/>
            <person name="Hosono M."/>
            <person name="Torimaru M."/>
            <person name="Fukuda K."/>
            <person name="Mikami N."/>
        </authorList>
    </citation>
    <scope>NUCLEOTIDE SEQUENCE [LARGE SCALE GENOMIC DNA]</scope>
    <source>
        <strain evidence="3 4">KT1b</strain>
    </source>
</reference>
<feature type="compositionally biased region" description="Basic residues" evidence="2">
    <location>
        <begin position="511"/>
        <end position="525"/>
    </location>
</feature>
<sequence>MQQRGSSNKPEEIFITNLKLLGFDPLLHCKDTNIVIDKDTFTTRPNCIKAFEVVTYFLFNELDKTRTRRTFHDIWPITCIKDSLLYRARAFTWLADIRPDTLLESVPLRKSYFSDCRGDSINKIIMAFSTIVLERLGKQKNIDAKKRWNDEQADLVSQIESKRQRIQHHSHIFSFTTNNTITQLNQQYHNVKAYNERKAREESERLEQERIEKARIEQERREREWLEQQRLERERIEKERLEQERIEKERREKERLERERIEKERLERERIEQERIEQKRLERELIEREQREKERLERERIEKERLERERVERERVEQERIEQKRLERELIEREQREKERLERERIEKERLERERIEQERIEQERIEKERIEKERIEKERIEQERIEKERREQERIEHELIEKERLEEERIKKERREQKRLEQQQLEQELIEKERLEQQQFEKERIEKERLERQRVEEERIKQDIIRQERVEQERLEEEKRLEKEKSMIQEKLLRDRLEQDRRYNDFRDKERRKKEPIHQVHHGSRKLDESSSEKNGEENKIMEKVSIVGQEERGKYIHFGQVFSELEVNGPETNNIPRGPERLPRKRTSEVLNSPGPHRQSKIYPSSPHTPSEKPTNATEVYQQVLHILNSRAEPNPNYIIPKLPPQIIPSSPSQSVSSVRPRAASTPPPKAVCPSPAKAASLSPLRPASPLPPRPASPLPPRPASPLPPRPASPLPPRPASPLPPRPASPLPPRPASPLPPRPASPLPPRSASPLPPKSSIIDIPGNDNTANKSVVYPSPKRTAFTDTHTPSKPIGSSRTPNTSYTPNDEESKQVFQSPYMHKYTPSYQGSSTRKVYGSPMRTPDQLIPDFDNYPSPQRPPSVHRKPRSPFPTGVPSRPLNVRQIVYSPPRSNIQGIDDDDSDFDMESVFDIQEEEPPEWTPMRMKTPKRF</sequence>
<dbReference type="PANTHER" id="PTHR46563:SF4">
    <property type="entry name" value="ASPARTYL_ASPARAGINYL BETA-HYDROXYLASE ISOFORM X1"/>
    <property type="match status" value="1"/>
</dbReference>
<feature type="region of interest" description="Disordered" evidence="2">
    <location>
        <begin position="636"/>
        <end position="884"/>
    </location>
</feature>
<feature type="compositionally biased region" description="Low complexity" evidence="2">
    <location>
        <begin position="650"/>
        <end position="667"/>
    </location>
</feature>
<dbReference type="PANTHER" id="PTHR46563">
    <property type="entry name" value="RING-TYPE DOMAIN-CONTAINING PROTEIN"/>
    <property type="match status" value="1"/>
</dbReference>
<keyword evidence="4" id="KW-1185">Reference proteome</keyword>
<evidence type="ECO:0000256" key="1">
    <source>
        <dbReference type="SAM" id="Coils"/>
    </source>
</evidence>
<name>A0ABP9Y5N6_9FUNG</name>